<organism evidence="2 3">
    <name type="scientific">Kutzneria kofuensis</name>
    <dbReference type="NCBI Taxonomy" id="103725"/>
    <lineage>
        <taxon>Bacteria</taxon>
        <taxon>Bacillati</taxon>
        <taxon>Actinomycetota</taxon>
        <taxon>Actinomycetes</taxon>
        <taxon>Pseudonocardiales</taxon>
        <taxon>Pseudonocardiaceae</taxon>
        <taxon>Kutzneria</taxon>
    </lineage>
</organism>
<feature type="region of interest" description="Disordered" evidence="1">
    <location>
        <begin position="1"/>
        <end position="22"/>
    </location>
</feature>
<keyword evidence="3" id="KW-1185">Reference proteome</keyword>
<dbReference type="AlphaFoldDB" id="A0A7W9NL67"/>
<evidence type="ECO:0000313" key="2">
    <source>
        <dbReference type="EMBL" id="MBB5895988.1"/>
    </source>
</evidence>
<comment type="caution">
    <text evidence="2">The sequence shown here is derived from an EMBL/GenBank/DDBJ whole genome shotgun (WGS) entry which is preliminary data.</text>
</comment>
<dbReference type="Proteomes" id="UP000585638">
    <property type="component" value="Unassembled WGS sequence"/>
</dbReference>
<dbReference type="EMBL" id="JACHIR010000001">
    <property type="protein sequence ID" value="MBB5895988.1"/>
    <property type="molecule type" value="Genomic_DNA"/>
</dbReference>
<name>A0A7W9NL67_9PSEU</name>
<evidence type="ECO:0000313" key="3">
    <source>
        <dbReference type="Proteomes" id="UP000585638"/>
    </source>
</evidence>
<gene>
    <name evidence="2" type="ORF">BJ998_007184</name>
</gene>
<reference evidence="2 3" key="1">
    <citation type="submission" date="2020-08" db="EMBL/GenBank/DDBJ databases">
        <title>Sequencing the genomes of 1000 actinobacteria strains.</title>
        <authorList>
            <person name="Klenk H.-P."/>
        </authorList>
    </citation>
    <scope>NUCLEOTIDE SEQUENCE [LARGE SCALE GENOMIC DNA]</scope>
    <source>
        <strain evidence="2 3">DSM 43851</strain>
    </source>
</reference>
<accession>A0A7W9NL67</accession>
<dbReference type="RefSeq" id="WP_376775959.1">
    <property type="nucleotide sequence ID" value="NZ_BAAAWY010000041.1"/>
</dbReference>
<protein>
    <submittedName>
        <fullName evidence="2">Uncharacterized protein</fullName>
    </submittedName>
</protein>
<evidence type="ECO:0000256" key="1">
    <source>
        <dbReference type="SAM" id="MobiDB-lite"/>
    </source>
</evidence>
<sequence>MTPSRCRNLHEQPGSGYVHVGRNLGATPVVPEVLYEPPVGQPPAVDAPNPGCDFQ</sequence>
<proteinExistence type="predicted"/>